<evidence type="ECO:0000313" key="8">
    <source>
        <dbReference type="Proteomes" id="UP000188354"/>
    </source>
</evidence>
<evidence type="ECO:0000256" key="2">
    <source>
        <dbReference type="ARBA" id="ARBA00023157"/>
    </source>
</evidence>
<evidence type="ECO:0000259" key="5">
    <source>
        <dbReference type="SMART" id="SM00856"/>
    </source>
</evidence>
<evidence type="ECO:0000313" key="7">
    <source>
        <dbReference type="EMBL" id="OIV89991.1"/>
    </source>
</evidence>
<dbReference type="SMART" id="SM00856">
    <property type="entry name" value="PMEI"/>
    <property type="match status" value="1"/>
</dbReference>
<dbReference type="OMA" id="YTINVAH"/>
<dbReference type="Gene3D" id="1.20.140.40">
    <property type="entry name" value="Invertase/pectin methylesterase inhibitor family protein"/>
    <property type="match status" value="1"/>
</dbReference>
<proteinExistence type="inferred from homology"/>
<organism evidence="6 8">
    <name type="scientific">Lupinus angustifolius</name>
    <name type="common">Narrow-leaved blue lupine</name>
    <dbReference type="NCBI Taxonomy" id="3871"/>
    <lineage>
        <taxon>Eukaryota</taxon>
        <taxon>Viridiplantae</taxon>
        <taxon>Streptophyta</taxon>
        <taxon>Embryophyta</taxon>
        <taxon>Tracheophyta</taxon>
        <taxon>Spermatophyta</taxon>
        <taxon>Magnoliopsida</taxon>
        <taxon>eudicotyledons</taxon>
        <taxon>Gunneridae</taxon>
        <taxon>Pentapetalae</taxon>
        <taxon>rosids</taxon>
        <taxon>fabids</taxon>
        <taxon>Fabales</taxon>
        <taxon>Fabaceae</taxon>
        <taxon>Papilionoideae</taxon>
        <taxon>50 kb inversion clade</taxon>
        <taxon>genistoids sensu lato</taxon>
        <taxon>core genistoids</taxon>
        <taxon>Genisteae</taxon>
        <taxon>Lupinus</taxon>
    </lineage>
</organism>
<dbReference type="CDD" id="cd15797">
    <property type="entry name" value="PMEI"/>
    <property type="match status" value="1"/>
</dbReference>
<evidence type="ECO:0000256" key="1">
    <source>
        <dbReference type="ARBA" id="ARBA00022729"/>
    </source>
</evidence>
<dbReference type="EMBL" id="KV862199">
    <property type="protein sequence ID" value="OIV89990.1"/>
    <property type="molecule type" value="Genomic_DNA"/>
</dbReference>
<keyword evidence="1 4" id="KW-0732">Signal</keyword>
<dbReference type="PANTHER" id="PTHR36710:SF20">
    <property type="entry name" value="PECTINESTERASE INHIBITOR DOMAIN PROTEIN"/>
    <property type="match status" value="1"/>
</dbReference>
<name>A0A1J7FPX9_LUPAN</name>
<dbReference type="InterPro" id="IPR035513">
    <property type="entry name" value="Invertase/methylesterase_inhib"/>
</dbReference>
<dbReference type="NCBIfam" id="TIGR01614">
    <property type="entry name" value="PME_inhib"/>
    <property type="match status" value="1"/>
</dbReference>
<feature type="signal peptide" evidence="4">
    <location>
        <begin position="1"/>
        <end position="28"/>
    </location>
</feature>
<dbReference type="InterPro" id="IPR006501">
    <property type="entry name" value="Pectinesterase_inhib_dom"/>
</dbReference>
<keyword evidence="8" id="KW-1185">Reference proteome</keyword>
<protein>
    <recommendedName>
        <fullName evidence="5">Pectinesterase inhibitor domain-containing protein</fullName>
    </recommendedName>
</protein>
<keyword evidence="2" id="KW-1015">Disulfide bond</keyword>
<dbReference type="Proteomes" id="UP000188354">
    <property type="component" value="Unassembled WGS sequence"/>
</dbReference>
<evidence type="ECO:0000313" key="6">
    <source>
        <dbReference type="EMBL" id="OIV89990.1"/>
    </source>
</evidence>
<feature type="domain" description="Pectinesterase inhibitor" evidence="5">
    <location>
        <begin position="29"/>
        <end position="182"/>
    </location>
</feature>
<evidence type="ECO:0000256" key="4">
    <source>
        <dbReference type="SAM" id="SignalP"/>
    </source>
</evidence>
<dbReference type="SUPFAM" id="SSF101148">
    <property type="entry name" value="Plant invertase/pectin methylesterase inhibitor"/>
    <property type="match status" value="1"/>
</dbReference>
<dbReference type="InterPro" id="IPR052421">
    <property type="entry name" value="PCW_Enzyme_Inhibitor"/>
</dbReference>
<dbReference type="Pfam" id="PF04043">
    <property type="entry name" value="PMEI"/>
    <property type="match status" value="1"/>
</dbReference>
<dbReference type="Gramene" id="OIV89991">
    <property type="protein sequence ID" value="OIV89991"/>
    <property type="gene ID" value="TanjilG_00369"/>
</dbReference>
<feature type="chain" id="PRO_5011896499" description="Pectinesterase inhibitor domain-containing protein" evidence="4">
    <location>
        <begin position="29"/>
        <end position="189"/>
    </location>
</feature>
<dbReference type="AlphaFoldDB" id="A0A1J7FPX9"/>
<dbReference type="PANTHER" id="PTHR36710">
    <property type="entry name" value="PECTINESTERASE INHIBITOR-LIKE"/>
    <property type="match status" value="1"/>
</dbReference>
<evidence type="ECO:0000256" key="3">
    <source>
        <dbReference type="ARBA" id="ARBA00038471"/>
    </source>
</evidence>
<dbReference type="InterPro" id="IPR034086">
    <property type="entry name" value="PMEI_plant"/>
</dbReference>
<reference evidence="6 8" key="1">
    <citation type="journal article" date="2017" name="Plant Biotechnol. J.">
        <title>A comprehensive draft genome sequence for lupin (Lupinus angustifolius), an emerging health food: insights into plant-microbe interactions and legume evolution.</title>
        <authorList>
            <person name="Hane J.K."/>
            <person name="Ming Y."/>
            <person name="Kamphuis L.G."/>
            <person name="Nelson M.N."/>
            <person name="Garg G."/>
            <person name="Atkins C.A."/>
            <person name="Bayer P.E."/>
            <person name="Bravo A."/>
            <person name="Bringans S."/>
            <person name="Cannon S."/>
            <person name="Edwards D."/>
            <person name="Foley R."/>
            <person name="Gao L.L."/>
            <person name="Harrison M.J."/>
            <person name="Huang W."/>
            <person name="Hurgobin B."/>
            <person name="Li S."/>
            <person name="Liu C.W."/>
            <person name="McGrath A."/>
            <person name="Morahan G."/>
            <person name="Murray J."/>
            <person name="Weller J."/>
            <person name="Jian J."/>
            <person name="Singh K.B."/>
        </authorList>
    </citation>
    <scope>NUCLEOTIDE SEQUENCE [LARGE SCALE GENOMIC DNA]</scope>
    <source>
        <strain evidence="8">cv. Tanjil</strain>
        <tissue evidence="6">Whole plant</tissue>
    </source>
</reference>
<gene>
    <name evidence="6" type="ORF">TanjilG_00368</name>
    <name evidence="7" type="ORF">TanjilG_00369</name>
</gene>
<comment type="similarity">
    <text evidence="3">Belongs to the PMEI family.</text>
</comment>
<dbReference type="Gramene" id="OIV89990">
    <property type="protein sequence ID" value="OIV89990"/>
    <property type="gene ID" value="TanjilG_00368"/>
</dbReference>
<dbReference type="EMBL" id="KV862199">
    <property type="protein sequence ID" value="OIV89991.1"/>
    <property type="molecule type" value="Genomic_DNA"/>
</dbReference>
<dbReference type="GO" id="GO:0046910">
    <property type="term" value="F:pectinesterase inhibitor activity"/>
    <property type="evidence" value="ECO:0007669"/>
    <property type="project" value="InterPro"/>
</dbReference>
<sequence length="189" mass="20993">MAYYFSLRPSLISCTLLTFLLFAESTFASKIVDVNLICEEVENPSFCSKFLNSKPGGAKGADLGSLANYTVEVAFGNITKTVKLIKSLIARSGKDREAKSHYEVCLIFFSEERGSLGGIMETQKRLEARDYFGVITSATSVVANIEYCISGDDPQDPPYPDKSKLPRYARFIEQVVEIILVISKYLTLE</sequence>
<accession>A0A1J7FPX9</accession>